<dbReference type="Pfam" id="PF00933">
    <property type="entry name" value="Glyco_hydro_3"/>
    <property type="match status" value="1"/>
</dbReference>
<evidence type="ECO:0000256" key="11">
    <source>
        <dbReference type="SAM" id="MobiDB-lite"/>
    </source>
</evidence>
<accession>M7SWG3</accession>
<evidence type="ECO:0000256" key="12">
    <source>
        <dbReference type="SAM" id="SignalP"/>
    </source>
</evidence>
<reference evidence="15" key="1">
    <citation type="journal article" date="2013" name="Genome Announc.">
        <title>Draft genome sequence of the grapevine dieback fungus Eutypa lata UCR-EL1.</title>
        <authorList>
            <person name="Blanco-Ulate B."/>
            <person name="Rolshausen P.E."/>
            <person name="Cantu D."/>
        </authorList>
    </citation>
    <scope>NUCLEOTIDE SEQUENCE [LARGE SCALE GENOMIC DNA]</scope>
    <source>
        <strain evidence="15">UCR-EL1</strain>
    </source>
</reference>
<sequence length="878" mass="94504">MRVTALVTLSAACASAAGIQPQSSRNVVKRDDLAVSPPHYPSPWMNPKALGWEEAWSKAKDFVSQLTLLEKVNITTGVGWQSEACVGQAGSVPRLGLRSLCMQDSPLGIRFGDYASAFSSGQTVAASFDRDLMYQRGQAMGAEHKGKGVSVLLGPVAGPIGRAPAGGRNWEGFSPDPYLTGVAMAETVKGIQDAGVIACAKHFIANEQEHFRQVGEANGYGYNITETLSSNIDDKAMHELYLWPFADAVRAGVGSVMCSYQQINNSYGCQNSKTLNGLLKGELGFQGFVMSDWQAQHSGVSSALAGLDMTMPGDTVFNSGLSFWGTNLTLAVLNGTVPQYRIDDMAMRIMASYFKVGLTLDEPPINMNSWTKDTFNYRYFYAQDGYEQVNWHVDVQEEHGRLIREVGAKSTVLLKNNGALPLSKPKFLAVVGEDAGPNLYGPNGCADRGCNNGTLAMSWGSGTAEFPYLVTPLDALHVQAIQDHTRIEAILDNYATSQIQTLVAQQHATALVFVNANSGEGYINVDGNEGDRRNLTLWGSGDELIKNVSSLCNNTIVVIHSVGPTLVTDWYDSPNVTAIVWAGEPGQESGNSIVDVLYGRVNPAGRTPFTWARTREDYGADVLYEPNNGEGAPQQDFSEGVFIDYRYIDAKNATPIFEFGFGLSYTSFAYSDLRVEKLTADPYEATTGETAQAPTYGNFSDDLGDYLFPDSGDSYIRRIYTYIYPYLNTTDAEAASGDPYYGGSAEDFLPPGAGASTAQPLHAAGPGPADQPGGNAGLFDALYSVTAQVTNTGGLPGDEVPQLYVSLGGADNPPRVLRGFDRLRGVAPGQTVVFSATLTRRDLSVWDTECQDWVVSDLPKTVYVGSSSRKLPLSAALA</sequence>
<keyword evidence="4 12" id="KW-0732">Signal</keyword>
<dbReference type="STRING" id="1287681.M7SWG3"/>
<evidence type="ECO:0000256" key="3">
    <source>
        <dbReference type="ARBA" id="ARBA00005336"/>
    </source>
</evidence>
<dbReference type="HOGENOM" id="CLU_004542_2_0_1"/>
<name>M7SWG3_EUTLA</name>
<dbReference type="Gene3D" id="3.40.50.1700">
    <property type="entry name" value="Glycoside hydrolase family 3 C-terminal domain"/>
    <property type="match status" value="1"/>
</dbReference>
<dbReference type="InterPro" id="IPR036962">
    <property type="entry name" value="Glyco_hydro_3_N_sf"/>
</dbReference>
<dbReference type="PROSITE" id="PS00775">
    <property type="entry name" value="GLYCOSYL_HYDROL_F3"/>
    <property type="match status" value="1"/>
</dbReference>
<dbReference type="Gene3D" id="3.20.20.300">
    <property type="entry name" value="Glycoside hydrolase, family 3, N-terminal domain"/>
    <property type="match status" value="1"/>
</dbReference>
<dbReference type="InterPro" id="IPR036881">
    <property type="entry name" value="Glyco_hydro_3_C_sf"/>
</dbReference>
<dbReference type="PANTHER" id="PTHR42715:SF29">
    <property type="entry name" value="BETA-GLUCOSIDASE A-RELATED"/>
    <property type="match status" value="1"/>
</dbReference>
<gene>
    <name evidence="14" type="ORF">UCREL1_4380</name>
</gene>
<dbReference type="AlphaFoldDB" id="M7SWG3"/>
<dbReference type="GO" id="GO:0030245">
    <property type="term" value="P:cellulose catabolic process"/>
    <property type="evidence" value="ECO:0007669"/>
    <property type="project" value="UniProtKB-UniPathway"/>
</dbReference>
<evidence type="ECO:0000256" key="5">
    <source>
        <dbReference type="ARBA" id="ARBA00022801"/>
    </source>
</evidence>
<dbReference type="EMBL" id="KB706204">
    <property type="protein sequence ID" value="EMR68602.1"/>
    <property type="molecule type" value="Genomic_DNA"/>
</dbReference>
<dbReference type="OMA" id="YYPSPWA"/>
<feature type="chain" id="PRO_5004085057" description="beta-glucosidase" evidence="12">
    <location>
        <begin position="19"/>
        <end position="878"/>
    </location>
</feature>
<dbReference type="InterPro" id="IPR002772">
    <property type="entry name" value="Glyco_hydro_3_C"/>
</dbReference>
<dbReference type="PANTHER" id="PTHR42715">
    <property type="entry name" value="BETA-GLUCOSIDASE"/>
    <property type="match status" value="1"/>
</dbReference>
<dbReference type="UniPathway" id="UPA00696"/>
<comment type="catalytic activity">
    <reaction evidence="1 10">
        <text>Hydrolysis of terminal, non-reducing beta-D-glucosyl residues with release of beta-D-glucose.</text>
        <dbReference type="EC" id="3.2.1.21"/>
    </reaction>
</comment>
<evidence type="ECO:0000256" key="2">
    <source>
        <dbReference type="ARBA" id="ARBA00004987"/>
    </source>
</evidence>
<proteinExistence type="inferred from homology"/>
<feature type="region of interest" description="Disordered" evidence="11">
    <location>
        <begin position="746"/>
        <end position="770"/>
    </location>
</feature>
<keyword evidence="8 10" id="KW-0326">Glycosidase</keyword>
<dbReference type="InterPro" id="IPR026891">
    <property type="entry name" value="Fn3-like"/>
</dbReference>
<dbReference type="Proteomes" id="UP000012174">
    <property type="component" value="Unassembled WGS sequence"/>
</dbReference>
<keyword evidence="7 10" id="KW-0119">Carbohydrate metabolism</keyword>
<protein>
    <recommendedName>
        <fullName evidence="10">beta-glucosidase</fullName>
        <ecNumber evidence="10">3.2.1.21</ecNumber>
    </recommendedName>
</protein>
<evidence type="ECO:0000256" key="8">
    <source>
        <dbReference type="ARBA" id="ARBA00023295"/>
    </source>
</evidence>
<dbReference type="InterPro" id="IPR001764">
    <property type="entry name" value="Glyco_hydro_3_N"/>
</dbReference>
<feature type="signal peptide" evidence="12">
    <location>
        <begin position="1"/>
        <end position="18"/>
    </location>
</feature>
<dbReference type="PRINTS" id="PR00133">
    <property type="entry name" value="GLHYDRLASE3"/>
</dbReference>
<keyword evidence="15" id="KW-1185">Reference proteome</keyword>
<feature type="domain" description="Fibronectin type III-like" evidence="13">
    <location>
        <begin position="799"/>
        <end position="868"/>
    </location>
</feature>
<evidence type="ECO:0000256" key="9">
    <source>
        <dbReference type="ARBA" id="ARBA00023326"/>
    </source>
</evidence>
<dbReference type="Gene3D" id="2.60.40.10">
    <property type="entry name" value="Immunoglobulins"/>
    <property type="match status" value="1"/>
</dbReference>
<evidence type="ECO:0000313" key="14">
    <source>
        <dbReference type="EMBL" id="EMR68602.1"/>
    </source>
</evidence>
<evidence type="ECO:0000256" key="6">
    <source>
        <dbReference type="ARBA" id="ARBA00023180"/>
    </source>
</evidence>
<keyword evidence="5 10" id="KW-0378">Hydrolase</keyword>
<evidence type="ECO:0000256" key="4">
    <source>
        <dbReference type="ARBA" id="ARBA00022729"/>
    </source>
</evidence>
<dbReference type="InterPro" id="IPR019800">
    <property type="entry name" value="Glyco_hydro_3_AS"/>
</dbReference>
<dbReference type="InterPro" id="IPR017853">
    <property type="entry name" value="GH"/>
</dbReference>
<dbReference type="KEGG" id="ela:UCREL1_4380"/>
<dbReference type="SUPFAM" id="SSF52279">
    <property type="entry name" value="Beta-D-glucan exohydrolase, C-terminal domain"/>
    <property type="match status" value="1"/>
</dbReference>
<comment type="similarity">
    <text evidence="3 10">Belongs to the glycosyl hydrolase 3 family.</text>
</comment>
<evidence type="ECO:0000256" key="7">
    <source>
        <dbReference type="ARBA" id="ARBA00023277"/>
    </source>
</evidence>
<dbReference type="EC" id="3.2.1.21" evidence="10"/>
<organism evidence="14 15">
    <name type="scientific">Eutypa lata (strain UCR-EL1)</name>
    <name type="common">Grapevine dieback disease fungus</name>
    <name type="synonym">Eutypa armeniacae</name>
    <dbReference type="NCBI Taxonomy" id="1287681"/>
    <lineage>
        <taxon>Eukaryota</taxon>
        <taxon>Fungi</taxon>
        <taxon>Dikarya</taxon>
        <taxon>Ascomycota</taxon>
        <taxon>Pezizomycotina</taxon>
        <taxon>Sordariomycetes</taxon>
        <taxon>Xylariomycetidae</taxon>
        <taxon>Xylariales</taxon>
        <taxon>Diatrypaceae</taxon>
        <taxon>Eutypa</taxon>
    </lineage>
</organism>
<dbReference type="InterPro" id="IPR013783">
    <property type="entry name" value="Ig-like_fold"/>
</dbReference>
<dbReference type="eggNOG" id="ENOG502QR4D">
    <property type="taxonomic scope" value="Eukaryota"/>
</dbReference>
<dbReference type="GO" id="GO:0008422">
    <property type="term" value="F:beta-glucosidase activity"/>
    <property type="evidence" value="ECO:0007669"/>
    <property type="project" value="UniProtKB-EC"/>
</dbReference>
<keyword evidence="9 10" id="KW-0624">Polysaccharide degradation</keyword>
<dbReference type="OrthoDB" id="416222at2759"/>
<dbReference type="FunFam" id="3.20.20.300:FF:000002">
    <property type="entry name" value="Probable beta-glucosidase"/>
    <property type="match status" value="1"/>
</dbReference>
<dbReference type="Pfam" id="PF14310">
    <property type="entry name" value="Fn3-like"/>
    <property type="match status" value="1"/>
</dbReference>
<evidence type="ECO:0000259" key="13">
    <source>
        <dbReference type="SMART" id="SM01217"/>
    </source>
</evidence>
<comment type="pathway">
    <text evidence="2 10">Glycan metabolism; cellulose degradation.</text>
</comment>
<dbReference type="Pfam" id="PF01915">
    <property type="entry name" value="Glyco_hydro_3_C"/>
    <property type="match status" value="1"/>
</dbReference>
<dbReference type="FunFam" id="3.40.50.1700:FF:000003">
    <property type="entry name" value="Probable beta-glucosidase"/>
    <property type="match status" value="1"/>
</dbReference>
<keyword evidence="6" id="KW-0325">Glycoprotein</keyword>
<evidence type="ECO:0000256" key="10">
    <source>
        <dbReference type="RuleBase" id="RU361161"/>
    </source>
</evidence>
<dbReference type="SUPFAM" id="SSF51445">
    <property type="entry name" value="(Trans)glycosidases"/>
    <property type="match status" value="1"/>
</dbReference>
<dbReference type="InterPro" id="IPR050288">
    <property type="entry name" value="Cellulose_deg_GH3"/>
</dbReference>
<evidence type="ECO:0000256" key="1">
    <source>
        <dbReference type="ARBA" id="ARBA00000448"/>
    </source>
</evidence>
<evidence type="ECO:0000313" key="15">
    <source>
        <dbReference type="Proteomes" id="UP000012174"/>
    </source>
</evidence>
<dbReference type="SMART" id="SM01217">
    <property type="entry name" value="Fn3_like"/>
    <property type="match status" value="1"/>
</dbReference>